<protein>
    <submittedName>
        <fullName evidence="10">Serine protease</fullName>
    </submittedName>
</protein>
<feature type="region of interest" description="Disordered" evidence="6">
    <location>
        <begin position="374"/>
        <end position="396"/>
    </location>
</feature>
<evidence type="ECO:0000313" key="10">
    <source>
        <dbReference type="EMBL" id="SJN46205.1"/>
    </source>
</evidence>
<dbReference type="InterPro" id="IPR022398">
    <property type="entry name" value="Peptidase_S8_His-AS"/>
</dbReference>
<dbReference type="InterPro" id="IPR050131">
    <property type="entry name" value="Peptidase_S8_subtilisin-like"/>
</dbReference>
<proteinExistence type="inferred from homology"/>
<name>A0A1R4KPP8_9MICO</name>
<dbReference type="Gene3D" id="3.40.50.200">
    <property type="entry name" value="Peptidase S8/S53 domain"/>
    <property type="match status" value="1"/>
</dbReference>
<evidence type="ECO:0000256" key="8">
    <source>
        <dbReference type="SAM" id="SignalP"/>
    </source>
</evidence>
<evidence type="ECO:0000256" key="2">
    <source>
        <dbReference type="ARBA" id="ARBA00022670"/>
    </source>
</evidence>
<evidence type="ECO:0000256" key="5">
    <source>
        <dbReference type="PROSITE-ProRule" id="PRU01240"/>
    </source>
</evidence>
<dbReference type="GO" id="GO:0004252">
    <property type="term" value="F:serine-type endopeptidase activity"/>
    <property type="evidence" value="ECO:0007669"/>
    <property type="project" value="UniProtKB-UniRule"/>
</dbReference>
<dbReference type="SUPFAM" id="SSF52743">
    <property type="entry name" value="Subtilisin-like"/>
    <property type="match status" value="1"/>
</dbReference>
<sequence>MTRVPAKLAAAAVIGIVALLGTGAGAVPPAESATALTSMVQSPSAPADAPAVDAATQKCTPDKRALIPGTSYLVGRLGLEEAWALSRGRGVTVAVVDSGVQAGNVHLKDALVPGHTSFGNGSARADADLFGHGTAIAGIIAARQVKGSGVIGIASEAKIMPIRAFEAGPEDGQSSRDLTPPSAGTVAAGIRWAAEHGAQIINVSLSDAQSSAQYRDAVAYANARGSLVIASAGNRKTAAPNQPDPTHFYPGELDGALAVAGVLSDGTWDAESSYAGEHVDIAAPGQAVPSTYISGGDCVFNSDSASSSYATAVVSGAAALIAARFPEESPDQWAFRLMQSAMRVAPAERSNTVGWGEVRPAAALALIDDGMLPGPPSAAHPAPADQPENPRTVSLDPVPDALDPARTIVGWTLGAGATISVIVLLLARGRARRTSA</sequence>
<evidence type="ECO:0000313" key="11">
    <source>
        <dbReference type="Proteomes" id="UP000196320"/>
    </source>
</evidence>
<keyword evidence="7" id="KW-0472">Membrane</keyword>
<keyword evidence="7" id="KW-1133">Transmembrane helix</keyword>
<dbReference type="InterPro" id="IPR036852">
    <property type="entry name" value="Peptidase_S8/S53_dom_sf"/>
</dbReference>
<keyword evidence="11" id="KW-1185">Reference proteome</keyword>
<evidence type="ECO:0000256" key="7">
    <source>
        <dbReference type="SAM" id="Phobius"/>
    </source>
</evidence>
<dbReference type="RefSeq" id="WP_179206827.1">
    <property type="nucleotide sequence ID" value="NZ_FUKO01000041.1"/>
</dbReference>
<feature type="active site" description="Charge relay system" evidence="5">
    <location>
        <position position="97"/>
    </location>
</feature>
<feature type="active site" description="Charge relay system" evidence="5">
    <location>
        <position position="308"/>
    </location>
</feature>
<dbReference type="InterPro" id="IPR015500">
    <property type="entry name" value="Peptidase_S8_subtilisin-rel"/>
</dbReference>
<feature type="active site" description="Charge relay system" evidence="5">
    <location>
        <position position="132"/>
    </location>
</feature>
<dbReference type="PROSITE" id="PS00137">
    <property type="entry name" value="SUBTILASE_HIS"/>
    <property type="match status" value="1"/>
</dbReference>
<evidence type="ECO:0000256" key="1">
    <source>
        <dbReference type="ARBA" id="ARBA00011073"/>
    </source>
</evidence>
<organism evidence="10 11">
    <name type="scientific">Microbacterium esteraromaticum</name>
    <dbReference type="NCBI Taxonomy" id="57043"/>
    <lineage>
        <taxon>Bacteria</taxon>
        <taxon>Bacillati</taxon>
        <taxon>Actinomycetota</taxon>
        <taxon>Actinomycetes</taxon>
        <taxon>Micrococcales</taxon>
        <taxon>Microbacteriaceae</taxon>
        <taxon>Microbacterium</taxon>
    </lineage>
</organism>
<dbReference type="GO" id="GO:0006508">
    <property type="term" value="P:proteolysis"/>
    <property type="evidence" value="ECO:0007669"/>
    <property type="project" value="UniProtKB-KW"/>
</dbReference>
<feature type="transmembrane region" description="Helical" evidence="7">
    <location>
        <begin position="408"/>
        <end position="427"/>
    </location>
</feature>
<dbReference type="EMBL" id="FUKO01000041">
    <property type="protein sequence ID" value="SJN46205.1"/>
    <property type="molecule type" value="Genomic_DNA"/>
</dbReference>
<dbReference type="Proteomes" id="UP000196320">
    <property type="component" value="Unassembled WGS sequence"/>
</dbReference>
<keyword evidence="3 5" id="KW-0378">Hydrolase</keyword>
<evidence type="ECO:0000256" key="4">
    <source>
        <dbReference type="ARBA" id="ARBA00022825"/>
    </source>
</evidence>
<gene>
    <name evidence="10" type="ORF">FM104_14665</name>
</gene>
<dbReference type="AlphaFoldDB" id="A0A1R4KPP8"/>
<dbReference type="PROSITE" id="PS51892">
    <property type="entry name" value="SUBTILASE"/>
    <property type="match status" value="1"/>
</dbReference>
<dbReference type="PANTHER" id="PTHR43806">
    <property type="entry name" value="PEPTIDASE S8"/>
    <property type="match status" value="1"/>
</dbReference>
<evidence type="ECO:0000256" key="3">
    <source>
        <dbReference type="ARBA" id="ARBA00022801"/>
    </source>
</evidence>
<feature type="chain" id="PRO_5013363242" evidence="8">
    <location>
        <begin position="27"/>
        <end position="436"/>
    </location>
</feature>
<comment type="similarity">
    <text evidence="1 5">Belongs to the peptidase S8 family.</text>
</comment>
<dbReference type="PANTHER" id="PTHR43806:SF11">
    <property type="entry name" value="CEREVISIN-RELATED"/>
    <property type="match status" value="1"/>
</dbReference>
<evidence type="ECO:0000256" key="6">
    <source>
        <dbReference type="SAM" id="MobiDB-lite"/>
    </source>
</evidence>
<dbReference type="PROSITE" id="PS00136">
    <property type="entry name" value="SUBTILASE_ASP"/>
    <property type="match status" value="1"/>
</dbReference>
<reference evidence="10 11" key="1">
    <citation type="submission" date="2017-02" db="EMBL/GenBank/DDBJ databases">
        <authorList>
            <person name="Peterson S.W."/>
        </authorList>
    </citation>
    <scope>NUCLEOTIDE SEQUENCE [LARGE SCALE GENOMIC DNA]</scope>
    <source>
        <strain evidence="10 11">B Mb 05.01</strain>
    </source>
</reference>
<feature type="domain" description="Peptidase S8/S53" evidence="9">
    <location>
        <begin position="88"/>
        <end position="356"/>
    </location>
</feature>
<dbReference type="InterPro" id="IPR000209">
    <property type="entry name" value="Peptidase_S8/S53_dom"/>
</dbReference>
<keyword evidence="4 5" id="KW-0720">Serine protease</keyword>
<feature type="signal peptide" evidence="8">
    <location>
        <begin position="1"/>
        <end position="26"/>
    </location>
</feature>
<keyword evidence="7" id="KW-0812">Transmembrane</keyword>
<keyword evidence="8" id="KW-0732">Signal</keyword>
<keyword evidence="2 5" id="KW-0645">Protease</keyword>
<dbReference type="InterPro" id="IPR023827">
    <property type="entry name" value="Peptidase_S8_Asp-AS"/>
</dbReference>
<accession>A0A1R4KPP8</accession>
<dbReference type="Pfam" id="PF00082">
    <property type="entry name" value="Peptidase_S8"/>
    <property type="match status" value="1"/>
</dbReference>
<evidence type="ECO:0000259" key="9">
    <source>
        <dbReference type="Pfam" id="PF00082"/>
    </source>
</evidence>
<dbReference type="PRINTS" id="PR00723">
    <property type="entry name" value="SUBTILISIN"/>
</dbReference>